<dbReference type="InterPro" id="IPR011009">
    <property type="entry name" value="Kinase-like_dom_sf"/>
</dbReference>
<dbReference type="GO" id="GO:0004708">
    <property type="term" value="F:MAP kinase kinase activity"/>
    <property type="evidence" value="ECO:0007669"/>
    <property type="project" value="UniProtKB-EC"/>
</dbReference>
<dbReference type="WBParaSite" id="ACRNAN_scaffold6752.g12567.t1">
    <property type="protein sequence ID" value="ACRNAN_scaffold6752.g12567.t1"/>
    <property type="gene ID" value="ACRNAN_scaffold6752.g12567"/>
</dbReference>
<dbReference type="Gene3D" id="1.10.510.10">
    <property type="entry name" value="Transferase(Phosphotransferase) domain 1"/>
    <property type="match status" value="1"/>
</dbReference>
<keyword evidence="4" id="KW-0067">ATP-binding</keyword>
<proteinExistence type="inferred from homology"/>
<evidence type="ECO:0000256" key="2">
    <source>
        <dbReference type="ARBA" id="ARBA00022741"/>
    </source>
</evidence>
<dbReference type="EC" id="2.7.12.2" evidence="6"/>
<dbReference type="AlphaFoldDB" id="A0A914E9W7"/>
<keyword evidence="2" id="KW-0547">Nucleotide-binding</keyword>
<reference evidence="9" key="1">
    <citation type="submission" date="2022-11" db="UniProtKB">
        <authorList>
            <consortium name="WormBaseParasite"/>
        </authorList>
    </citation>
    <scope>IDENTIFICATION</scope>
</reference>
<keyword evidence="8" id="KW-1185">Reference proteome</keyword>
<evidence type="ECO:0000256" key="4">
    <source>
        <dbReference type="ARBA" id="ARBA00022840"/>
    </source>
</evidence>
<feature type="domain" description="Protein kinase" evidence="7">
    <location>
        <begin position="1"/>
        <end position="121"/>
    </location>
</feature>
<keyword evidence="3" id="KW-0418">Kinase</keyword>
<evidence type="ECO:0000313" key="9">
    <source>
        <dbReference type="WBParaSite" id="ACRNAN_scaffold6752.g12567.t1"/>
    </source>
</evidence>
<evidence type="ECO:0000256" key="6">
    <source>
        <dbReference type="ARBA" id="ARBA00038999"/>
    </source>
</evidence>
<comment type="similarity">
    <text evidence="5">Belongs to the protein kinase superfamily. STE Ser/Thr protein kinase family. MAP kinase kinase subfamily.</text>
</comment>
<name>A0A914E9W7_9BILA</name>
<dbReference type="Proteomes" id="UP000887540">
    <property type="component" value="Unplaced"/>
</dbReference>
<dbReference type="InterPro" id="IPR000719">
    <property type="entry name" value="Prot_kinase_dom"/>
</dbReference>
<dbReference type="PANTHER" id="PTHR48013:SF15">
    <property type="entry name" value="DUAL SPECIFICITY MITOGEN-ACTIVATED PROTEIN KINASE KINASE 4"/>
    <property type="match status" value="1"/>
</dbReference>
<accession>A0A914E9W7</accession>
<dbReference type="SUPFAM" id="SSF56112">
    <property type="entry name" value="Protein kinase-like (PK-like)"/>
    <property type="match status" value="1"/>
</dbReference>
<evidence type="ECO:0000256" key="3">
    <source>
        <dbReference type="ARBA" id="ARBA00022777"/>
    </source>
</evidence>
<dbReference type="GO" id="GO:0005524">
    <property type="term" value="F:ATP binding"/>
    <property type="evidence" value="ECO:0007669"/>
    <property type="project" value="UniProtKB-KW"/>
</dbReference>
<organism evidence="8 9">
    <name type="scientific">Acrobeloides nanus</name>
    <dbReference type="NCBI Taxonomy" id="290746"/>
    <lineage>
        <taxon>Eukaryota</taxon>
        <taxon>Metazoa</taxon>
        <taxon>Ecdysozoa</taxon>
        <taxon>Nematoda</taxon>
        <taxon>Chromadorea</taxon>
        <taxon>Rhabditida</taxon>
        <taxon>Tylenchina</taxon>
        <taxon>Cephalobomorpha</taxon>
        <taxon>Cephaloboidea</taxon>
        <taxon>Cephalobidae</taxon>
        <taxon>Acrobeloides</taxon>
    </lineage>
</organism>
<protein>
    <recommendedName>
        <fullName evidence="6">mitogen-activated protein kinase kinase</fullName>
        <ecNumber evidence="6">2.7.12.2</ecNumber>
    </recommendedName>
</protein>
<evidence type="ECO:0000259" key="7">
    <source>
        <dbReference type="PROSITE" id="PS50011"/>
    </source>
</evidence>
<evidence type="ECO:0000256" key="5">
    <source>
        <dbReference type="ARBA" id="ARBA00038035"/>
    </source>
</evidence>
<dbReference type="PANTHER" id="PTHR48013">
    <property type="entry name" value="DUAL SPECIFICITY MITOGEN-ACTIVATED PROTEIN KINASE KINASE 5-RELATED"/>
    <property type="match status" value="1"/>
</dbReference>
<sequence length="148" mass="17407">MASTFAGTIWYWPPERFEHNSSLDDPRYDIRSDIWSLGITFGEIVYGALPYLTGNNGISKDICDKNIMIVQRIIMQCKPNELIQRCFAHYSNRLLDFVRLCLARIDQRARYDDLMKTEESMRRIDCAHSRSAKKFYFSFNESLQKMVS</sequence>
<evidence type="ECO:0000313" key="8">
    <source>
        <dbReference type="Proteomes" id="UP000887540"/>
    </source>
</evidence>
<keyword evidence="1" id="KW-0808">Transferase</keyword>
<dbReference type="Pfam" id="PF00069">
    <property type="entry name" value="Pkinase"/>
    <property type="match status" value="1"/>
</dbReference>
<evidence type="ECO:0000256" key="1">
    <source>
        <dbReference type="ARBA" id="ARBA00022679"/>
    </source>
</evidence>
<dbReference type="PROSITE" id="PS50011">
    <property type="entry name" value="PROTEIN_KINASE_DOM"/>
    <property type="match status" value="1"/>
</dbReference>